<protein>
    <submittedName>
        <fullName evidence="1">Uncharacterized protein</fullName>
    </submittedName>
</protein>
<dbReference type="EMBL" id="OKRB01000150">
    <property type="protein sequence ID" value="SPE31342.1"/>
    <property type="molecule type" value="Genomic_DNA"/>
</dbReference>
<dbReference type="AlphaFoldDB" id="A0A2N9M7C6"/>
<proteinExistence type="predicted"/>
<accession>A0A2N9M7C6</accession>
<gene>
    <name evidence="1" type="ORF">SBA5_880010</name>
</gene>
<evidence type="ECO:0000313" key="1">
    <source>
        <dbReference type="EMBL" id="SPE31342.1"/>
    </source>
</evidence>
<evidence type="ECO:0000313" key="2">
    <source>
        <dbReference type="Proteomes" id="UP000239735"/>
    </source>
</evidence>
<sequence length="110" mass="11894">MMPSTKPAPTICTFFHEYSSRCGDCDKAAAAQSRRKIASVWNCLITNSISSRATYGNSTAMAAPEYSTLLNSTGVEGKPAACVLLTRTTRNVRLRNMPLNPPLRSPIVSV</sequence>
<dbReference type="Proteomes" id="UP000239735">
    <property type="component" value="Unassembled WGS sequence"/>
</dbReference>
<name>A0A2N9M7C6_9BACT</name>
<organism evidence="1 2">
    <name type="scientific">Candidatus Sulfuritelmatomonas gaucii</name>
    <dbReference type="NCBI Taxonomy" id="2043161"/>
    <lineage>
        <taxon>Bacteria</taxon>
        <taxon>Pseudomonadati</taxon>
        <taxon>Acidobacteriota</taxon>
        <taxon>Terriglobia</taxon>
        <taxon>Terriglobales</taxon>
        <taxon>Acidobacteriaceae</taxon>
        <taxon>Candidatus Sulfuritelmatomonas</taxon>
    </lineage>
</organism>
<reference evidence="2" key="1">
    <citation type="submission" date="2018-02" db="EMBL/GenBank/DDBJ databases">
        <authorList>
            <person name="Hausmann B."/>
        </authorList>
    </citation>
    <scope>NUCLEOTIDE SEQUENCE [LARGE SCALE GENOMIC DNA]</scope>
    <source>
        <strain evidence="2">Peat soil MAG SbA5</strain>
    </source>
</reference>